<dbReference type="Proteomes" id="UP000279422">
    <property type="component" value="Unassembled WGS sequence"/>
</dbReference>
<comment type="caution">
    <text evidence="1">The sequence shown here is derived from an EMBL/GenBank/DDBJ whole genome shotgun (WGS) entry which is preliminary data.</text>
</comment>
<evidence type="ECO:0000313" key="1">
    <source>
        <dbReference type="EMBL" id="RLE09280.1"/>
    </source>
</evidence>
<protein>
    <submittedName>
        <fullName evidence="1">Uncharacterized protein</fullName>
    </submittedName>
</protein>
<dbReference type="AlphaFoldDB" id="A0A497E469"/>
<proteinExistence type="predicted"/>
<sequence length="73" mass="8434">ENAVKSFLEAIVLKDNEKAVECWSKKYPEFFVALIVSTMQKSFEEAMQKDPESKLILQNPEVLKFGLEKNIQL</sequence>
<reference evidence="1 2" key="1">
    <citation type="submission" date="2018-06" db="EMBL/GenBank/DDBJ databases">
        <title>Extensive metabolic versatility and redundancy in microbially diverse, dynamic hydrothermal sediments.</title>
        <authorList>
            <person name="Dombrowski N."/>
            <person name="Teske A."/>
            <person name="Baker B.J."/>
        </authorList>
    </citation>
    <scope>NUCLEOTIDE SEQUENCE [LARGE SCALE GENOMIC DNA]</scope>
    <source>
        <strain evidence="1">B47_G16</strain>
    </source>
</reference>
<dbReference type="EMBL" id="QMPZ01000053">
    <property type="protein sequence ID" value="RLE09280.1"/>
    <property type="molecule type" value="Genomic_DNA"/>
</dbReference>
<accession>A0A497E469</accession>
<feature type="non-terminal residue" evidence="1">
    <location>
        <position position="1"/>
    </location>
</feature>
<name>A0A497E469_UNCAE</name>
<evidence type="ECO:0000313" key="2">
    <source>
        <dbReference type="Proteomes" id="UP000279422"/>
    </source>
</evidence>
<organism evidence="1 2">
    <name type="scientific">Aerophobetes bacterium</name>
    <dbReference type="NCBI Taxonomy" id="2030807"/>
    <lineage>
        <taxon>Bacteria</taxon>
        <taxon>Candidatus Aerophobota</taxon>
    </lineage>
</organism>
<gene>
    <name evidence="1" type="ORF">DRJ00_04630</name>
</gene>